<feature type="transmembrane region" description="Helical" evidence="2">
    <location>
        <begin position="352"/>
        <end position="374"/>
    </location>
</feature>
<feature type="transmembrane region" description="Helical" evidence="2">
    <location>
        <begin position="140"/>
        <end position="158"/>
    </location>
</feature>
<accession>A0A4S4E2C0</accession>
<dbReference type="AlphaFoldDB" id="A0A4S4E2C0"/>
<organism evidence="3 4">
    <name type="scientific">Camellia sinensis var. sinensis</name>
    <name type="common">China tea</name>
    <dbReference type="NCBI Taxonomy" id="542762"/>
    <lineage>
        <taxon>Eukaryota</taxon>
        <taxon>Viridiplantae</taxon>
        <taxon>Streptophyta</taxon>
        <taxon>Embryophyta</taxon>
        <taxon>Tracheophyta</taxon>
        <taxon>Spermatophyta</taxon>
        <taxon>Magnoliopsida</taxon>
        <taxon>eudicotyledons</taxon>
        <taxon>Gunneridae</taxon>
        <taxon>Pentapetalae</taxon>
        <taxon>asterids</taxon>
        <taxon>Ericales</taxon>
        <taxon>Theaceae</taxon>
        <taxon>Camellia</taxon>
    </lineage>
</organism>
<feature type="compositionally biased region" description="Acidic residues" evidence="1">
    <location>
        <begin position="30"/>
        <end position="45"/>
    </location>
</feature>
<protein>
    <submittedName>
        <fullName evidence="3">Uncharacterized protein</fullName>
    </submittedName>
</protein>
<evidence type="ECO:0000256" key="2">
    <source>
        <dbReference type="SAM" id="Phobius"/>
    </source>
</evidence>
<reference evidence="3 4" key="1">
    <citation type="journal article" date="2018" name="Proc. Natl. Acad. Sci. U.S.A.">
        <title>Draft genome sequence of Camellia sinensis var. sinensis provides insights into the evolution of the tea genome and tea quality.</title>
        <authorList>
            <person name="Wei C."/>
            <person name="Yang H."/>
            <person name="Wang S."/>
            <person name="Zhao J."/>
            <person name="Liu C."/>
            <person name="Gao L."/>
            <person name="Xia E."/>
            <person name="Lu Y."/>
            <person name="Tai Y."/>
            <person name="She G."/>
            <person name="Sun J."/>
            <person name="Cao H."/>
            <person name="Tong W."/>
            <person name="Gao Q."/>
            <person name="Li Y."/>
            <person name="Deng W."/>
            <person name="Jiang X."/>
            <person name="Wang W."/>
            <person name="Chen Q."/>
            <person name="Zhang S."/>
            <person name="Li H."/>
            <person name="Wu J."/>
            <person name="Wang P."/>
            <person name="Li P."/>
            <person name="Shi C."/>
            <person name="Zheng F."/>
            <person name="Jian J."/>
            <person name="Huang B."/>
            <person name="Shan D."/>
            <person name="Shi M."/>
            <person name="Fang C."/>
            <person name="Yue Y."/>
            <person name="Li F."/>
            <person name="Li D."/>
            <person name="Wei S."/>
            <person name="Han B."/>
            <person name="Jiang C."/>
            <person name="Yin Y."/>
            <person name="Xia T."/>
            <person name="Zhang Z."/>
            <person name="Bennetzen J.L."/>
            <person name="Zhao S."/>
            <person name="Wan X."/>
        </authorList>
    </citation>
    <scope>NUCLEOTIDE SEQUENCE [LARGE SCALE GENOMIC DNA]</scope>
    <source>
        <strain evidence="4">cv. Shuchazao</strain>
        <tissue evidence="3">Leaf</tissue>
    </source>
</reference>
<feature type="transmembrane region" description="Helical" evidence="2">
    <location>
        <begin position="386"/>
        <end position="410"/>
    </location>
</feature>
<dbReference type="Proteomes" id="UP000306102">
    <property type="component" value="Unassembled WGS sequence"/>
</dbReference>
<keyword evidence="2" id="KW-1133">Transmembrane helix</keyword>
<sequence>MDSLIRDINQLQLPFSPFPSPSLSNSENEAKDEDTEVDDTDEEEAVTGAKSPTLNEQILDLTQDEVNEVSKSASPKKTVSEAEKLHLEQKDQIFIYLNKNRENWIITKKMENTQIMVQEKLGFFKILKEALIIPFKNPHFIIYTLLTSIPLFCFLLVYETLIQHTLIQTAKILSQAPPESDLYCKFCLDWNWTTLGFAERLIDDLSPTYLLVLLYLGILHFLDLITLIAIVDSASTIHTGKKTLNLIQLLQNFIKETRFKGPLITSICTLLLGFLILSGLFCLAAYMYIASRDVLFMLLFGVLFIALLAKYIEWSAIWNMGIVISILEEKKQGDVALLISSYLSRGSRRRGFLFVLVFLVWRLGLRLSSLYLGWTIVGENFNKMAITAPLVGLVCVGNVTKWLVFVVYFYDCKRRREEKKNIDLEESNAAAAGIGGTE</sequence>
<feature type="transmembrane region" description="Helical" evidence="2">
    <location>
        <begin position="294"/>
        <end position="312"/>
    </location>
</feature>
<dbReference type="PANTHER" id="PTHR36714">
    <property type="entry name" value="T23E23.1"/>
    <property type="match status" value="1"/>
</dbReference>
<keyword evidence="2" id="KW-0812">Transmembrane</keyword>
<gene>
    <name evidence="3" type="ORF">TEA_009987</name>
</gene>
<name>A0A4S4E2C0_CAMSN</name>
<evidence type="ECO:0000313" key="4">
    <source>
        <dbReference type="Proteomes" id="UP000306102"/>
    </source>
</evidence>
<keyword evidence="2" id="KW-0472">Membrane</keyword>
<comment type="caution">
    <text evidence="3">The sequence shown here is derived from an EMBL/GenBank/DDBJ whole genome shotgun (WGS) entry which is preliminary data.</text>
</comment>
<feature type="transmembrane region" description="Helical" evidence="2">
    <location>
        <begin position="263"/>
        <end position="288"/>
    </location>
</feature>
<proteinExistence type="predicted"/>
<evidence type="ECO:0000313" key="3">
    <source>
        <dbReference type="EMBL" id="THG09999.1"/>
    </source>
</evidence>
<dbReference type="PANTHER" id="PTHR36714:SF2">
    <property type="entry name" value="TRANSMEMBRANE PROTEIN"/>
    <property type="match status" value="1"/>
</dbReference>
<feature type="transmembrane region" description="Helical" evidence="2">
    <location>
        <begin position="209"/>
        <end position="231"/>
    </location>
</feature>
<feature type="region of interest" description="Disordered" evidence="1">
    <location>
        <begin position="1"/>
        <end position="52"/>
    </location>
</feature>
<keyword evidence="4" id="KW-1185">Reference proteome</keyword>
<dbReference type="EMBL" id="SDRB02008095">
    <property type="protein sequence ID" value="THG09999.1"/>
    <property type="molecule type" value="Genomic_DNA"/>
</dbReference>
<evidence type="ECO:0000256" key="1">
    <source>
        <dbReference type="SAM" id="MobiDB-lite"/>
    </source>
</evidence>